<keyword evidence="2" id="KW-1185">Reference proteome</keyword>
<dbReference type="Proteomes" id="UP001064504">
    <property type="component" value="Chromosome"/>
</dbReference>
<evidence type="ECO:0000313" key="1">
    <source>
        <dbReference type="EMBL" id="UXH38025.1"/>
    </source>
</evidence>
<evidence type="ECO:0000313" key="2">
    <source>
        <dbReference type="Proteomes" id="UP001064504"/>
    </source>
</evidence>
<accession>A0ABY6AG49</accession>
<dbReference type="RefSeq" id="WP_081016595.1">
    <property type="nucleotide sequence ID" value="NZ_CP077094.1"/>
</dbReference>
<dbReference type="EMBL" id="CP104557">
    <property type="protein sequence ID" value="UXH38025.1"/>
    <property type="molecule type" value="Genomic_DNA"/>
</dbReference>
<proteinExistence type="predicted"/>
<protein>
    <submittedName>
        <fullName evidence="1">Uncharacterized protein</fullName>
    </submittedName>
</protein>
<sequence length="83" mass="9010">MQTRFVVVPALPPEKDYLPKRAGFAQVLGAGYDLYDTRDKLRVTLNCATRAEADYACACRNGLIVGSDETLGGGQGEWRSANT</sequence>
<organism evidence="1 2">
    <name type="scientific">Pseudomonas promysalinigenes</name>
    <dbReference type="NCBI Taxonomy" id="485898"/>
    <lineage>
        <taxon>Bacteria</taxon>
        <taxon>Pseudomonadati</taxon>
        <taxon>Pseudomonadota</taxon>
        <taxon>Gammaproteobacteria</taxon>
        <taxon>Pseudomonadales</taxon>
        <taxon>Pseudomonadaceae</taxon>
        <taxon>Pseudomonas</taxon>
    </lineage>
</organism>
<reference evidence="1" key="1">
    <citation type="submission" date="2022-09" db="EMBL/GenBank/DDBJ databases">
        <title>Complete genome sequence of Pseudomonas promysalinigenes strain RL-WG26, a newly isolated PGPR with the potential for plant salinity stress alleviation.</title>
        <authorList>
            <person name="Ren L."/>
            <person name="Wang G."/>
            <person name="Hu H."/>
        </authorList>
    </citation>
    <scope>NUCLEOTIDE SEQUENCE</scope>
    <source>
        <strain evidence="1">RL-WG26</strain>
    </source>
</reference>
<gene>
    <name evidence="1" type="ORF">N5C08_13550</name>
</gene>
<name>A0ABY6AG49_9PSED</name>